<evidence type="ECO:0000313" key="9">
    <source>
        <dbReference type="Proteomes" id="UP000250462"/>
    </source>
</evidence>
<dbReference type="PANTHER" id="PTHR42721:SF3">
    <property type="entry name" value="BETA-D-XYLOSIDASE 5-RELATED"/>
    <property type="match status" value="1"/>
</dbReference>
<sequence>MGPISPRQPHRTGSSPAGRRRGPARLLGLLAVPFLAVGLLQAPGASAQDGPPAGSQDSPPDENYPFRDPELALDERIDDLLDRLTLDEKLSLLHQSQAAIPRLDIPYFKAGTEALHGVAWSNDVNGDWEQVLATEATVFPQAVGLASTWDPDLIENVGSAVGDELRAYNSIDPELWGLQTWAPVVDLLRDPRWGRNEEGYSEDPLLTGAISTAYGQGLSGDHPEYLKVAPVLKHYYGYNNEVDRSLNSSNLPPRVKREYAQAAFEPAISADAVTGVMASYNLVNGRPTHVDPSIDEVVRSWTDRDLYNVSDAWGPRALVEAQGYFDEHDEAYAALLKAGLDGFTVDGSDAGPTIEFLKSALDKGYLTVADVDESVRNVLSIRFRLGEFDPDGGPYGDIGAEALDRPEHRELNRKAADEALVLLDNANGTLPLDPGTTNDVAVVGPLHDTLFSDWYGGEMPYEVTALDGITERLGDDAEVTGVEALDRVRLQDTETGRYLTATGTGADDNVVASEDERAAASQWDVNEWMADYATLRNADTGTYLTGDGGVYHTASDEPGGWYVQQQFRMEEQDDGTYLIQYVGYDTNEDWWWIPEHYLTVSADGTVGTGSKADAARFEREVVSSGVDEAVAASADADAAVVVVGSQPFVYGREIHDRETLALGRSQQELVEAVTRANPNTVVVLETSYPTTEVDAETLLWTTHAGSETGNAIAGALFGDTNPAGRLTQTWYSGTEDLPSILDYDIINSDMTYMYYDGTPLYPFGHGLSYTTFEYSDLTTNGKAAGGNGRIRVSVDVTNTGDYAGDEVVQFYTSQQTSRDEVADKKLRDFERVSLEPGETTTVQFELRVPELAHWDVTRETWVVERSDYDLLVGASSADIRQEATVRVHGETIPPRNLTKLTRAKNFDGYSGIELVDESKERGTAVEGSDGAWVEFADAKLGRHASEFRARVAKGSEGTGSIEIRLDSPTGPLAGTASVESTGDVYEYVTVNASLSDASGTRDVYLVFDSDVRLSTFSIE</sequence>
<dbReference type="InterPro" id="IPR017853">
    <property type="entry name" value="GH"/>
</dbReference>
<dbReference type="PANTHER" id="PTHR42721">
    <property type="entry name" value="SUGAR HYDROLASE-RELATED"/>
    <property type="match status" value="1"/>
</dbReference>
<keyword evidence="3" id="KW-0378">Hydrolase</keyword>
<dbReference type="SUPFAM" id="SSF52279">
    <property type="entry name" value="Beta-D-glucan exohydrolase, C-terminal domain"/>
    <property type="match status" value="1"/>
</dbReference>
<name>A0A329QZB2_9ACTN</name>
<dbReference type="InterPro" id="IPR036962">
    <property type="entry name" value="Glyco_hydro_3_N_sf"/>
</dbReference>
<evidence type="ECO:0000313" key="8">
    <source>
        <dbReference type="EMBL" id="RAW17621.1"/>
    </source>
</evidence>
<dbReference type="InterPro" id="IPR044993">
    <property type="entry name" value="BXL"/>
</dbReference>
<dbReference type="InterPro" id="IPR035992">
    <property type="entry name" value="Ricin_B-like_lectins"/>
</dbReference>
<evidence type="ECO:0000256" key="4">
    <source>
        <dbReference type="ARBA" id="ARBA00058905"/>
    </source>
</evidence>
<dbReference type="Pfam" id="PF14310">
    <property type="entry name" value="Fn3-like"/>
    <property type="match status" value="1"/>
</dbReference>
<reference evidence="8 9" key="1">
    <citation type="submission" date="2018-06" db="EMBL/GenBank/DDBJ databases">
        <title>Phytoactinopolyspora halophila sp. nov., a novel halophilic actinomycete isolated from a saline soil in China.</title>
        <authorList>
            <person name="Tang S.-K."/>
        </authorList>
    </citation>
    <scope>NUCLEOTIDE SEQUENCE [LARGE SCALE GENOMIC DNA]</scope>
    <source>
        <strain evidence="8 9">YIM 96934</strain>
    </source>
</reference>
<dbReference type="Pfam" id="PF00933">
    <property type="entry name" value="Glyco_hydro_3"/>
    <property type="match status" value="1"/>
</dbReference>
<organism evidence="8 9">
    <name type="scientific">Phytoactinopolyspora halophila</name>
    <dbReference type="NCBI Taxonomy" id="1981511"/>
    <lineage>
        <taxon>Bacteria</taxon>
        <taxon>Bacillati</taxon>
        <taxon>Actinomycetota</taxon>
        <taxon>Actinomycetes</taxon>
        <taxon>Jiangellales</taxon>
        <taxon>Jiangellaceae</taxon>
        <taxon>Phytoactinopolyspora</taxon>
    </lineage>
</organism>
<dbReference type="GO" id="GO:0045493">
    <property type="term" value="P:xylan catabolic process"/>
    <property type="evidence" value="ECO:0007669"/>
    <property type="project" value="InterPro"/>
</dbReference>
<dbReference type="EMBL" id="QMIG01000003">
    <property type="protein sequence ID" value="RAW17621.1"/>
    <property type="molecule type" value="Genomic_DNA"/>
</dbReference>
<dbReference type="GO" id="GO:0030246">
    <property type="term" value="F:carbohydrate binding"/>
    <property type="evidence" value="ECO:0007669"/>
    <property type="project" value="InterPro"/>
</dbReference>
<evidence type="ECO:0000256" key="2">
    <source>
        <dbReference type="ARBA" id="ARBA00022729"/>
    </source>
</evidence>
<dbReference type="InterPro" id="IPR013783">
    <property type="entry name" value="Ig-like_fold"/>
</dbReference>
<comment type="function">
    <text evidence="4">Catalyzes the hydrolysis of a non-reducing terminal alpha-L-arabinopyranosidic linkage in ginsenoside Rb2 (alpha-L-arabinopyranosyl-(1-&gt;6)-alpha-D-glucopyranosyl) to release alpha-D-glucopyranosyl (Rd). It is not able to hydrolyze alpha-L-arabinofuranosyl-(1-&gt;6)-alpha-D-glucopyranosyl (Rc).</text>
</comment>
<dbReference type="InterPro" id="IPR005084">
    <property type="entry name" value="CBM6"/>
</dbReference>
<evidence type="ECO:0000256" key="6">
    <source>
        <dbReference type="SAM" id="MobiDB-lite"/>
    </source>
</evidence>
<dbReference type="InterPro" id="IPR026891">
    <property type="entry name" value="Fn3-like"/>
</dbReference>
<dbReference type="FunFam" id="2.60.40.10:FF:000495">
    <property type="entry name" value="Periplasmic beta-glucosidase"/>
    <property type="match status" value="1"/>
</dbReference>
<dbReference type="SMART" id="SM01217">
    <property type="entry name" value="Fn3_like"/>
    <property type="match status" value="1"/>
</dbReference>
<dbReference type="GO" id="GO:0008422">
    <property type="term" value="F:beta-glucosidase activity"/>
    <property type="evidence" value="ECO:0007669"/>
    <property type="project" value="UniProtKB-ARBA"/>
</dbReference>
<keyword evidence="2" id="KW-0732">Signal</keyword>
<evidence type="ECO:0000256" key="3">
    <source>
        <dbReference type="ARBA" id="ARBA00022801"/>
    </source>
</evidence>
<dbReference type="SUPFAM" id="SSF50370">
    <property type="entry name" value="Ricin B-like lectins"/>
    <property type="match status" value="1"/>
</dbReference>
<dbReference type="GO" id="GO:0046556">
    <property type="term" value="F:alpha-L-arabinofuranosidase activity"/>
    <property type="evidence" value="ECO:0007669"/>
    <property type="project" value="TreeGrafter"/>
</dbReference>
<dbReference type="GO" id="GO:0009044">
    <property type="term" value="F:xylan 1,4-beta-xylosidase activity"/>
    <property type="evidence" value="ECO:0007669"/>
    <property type="project" value="InterPro"/>
</dbReference>
<dbReference type="Gene3D" id="2.60.120.260">
    <property type="entry name" value="Galactose-binding domain-like"/>
    <property type="match status" value="1"/>
</dbReference>
<dbReference type="InterPro" id="IPR036881">
    <property type="entry name" value="Glyco_hydro_3_C_sf"/>
</dbReference>
<dbReference type="Pfam" id="PF01915">
    <property type="entry name" value="Glyco_hydro_3_C"/>
    <property type="match status" value="1"/>
</dbReference>
<dbReference type="InterPro" id="IPR002772">
    <property type="entry name" value="Glyco_hydro_3_C"/>
</dbReference>
<evidence type="ECO:0000256" key="1">
    <source>
        <dbReference type="ARBA" id="ARBA00005336"/>
    </source>
</evidence>
<comment type="similarity">
    <text evidence="1">Belongs to the glycosyl hydrolase 3 family.</text>
</comment>
<dbReference type="Gene3D" id="2.60.40.10">
    <property type="entry name" value="Immunoglobulins"/>
    <property type="match status" value="1"/>
</dbReference>
<feature type="region of interest" description="Disordered" evidence="6">
    <location>
        <begin position="43"/>
        <end position="67"/>
    </location>
</feature>
<dbReference type="SUPFAM" id="SSF49785">
    <property type="entry name" value="Galactose-binding domain-like"/>
    <property type="match status" value="1"/>
</dbReference>
<comment type="caution">
    <text evidence="8">The sequence shown here is derived from an EMBL/GenBank/DDBJ whole genome shotgun (WGS) entry which is preliminary data.</text>
</comment>
<dbReference type="InterPro" id="IPR008979">
    <property type="entry name" value="Galactose-bd-like_sf"/>
</dbReference>
<dbReference type="CDD" id="cd04084">
    <property type="entry name" value="CBM6_xylanase-like"/>
    <property type="match status" value="1"/>
</dbReference>
<accession>A0A329QZB2</accession>
<dbReference type="CDD" id="cd23343">
    <property type="entry name" value="beta-trefoil_FSCN_BglX-like"/>
    <property type="match status" value="1"/>
</dbReference>
<dbReference type="AlphaFoldDB" id="A0A329QZB2"/>
<dbReference type="RefSeq" id="WP_112257439.1">
    <property type="nucleotide sequence ID" value="NZ_QMIG01000003.1"/>
</dbReference>
<dbReference type="SMART" id="SM00606">
    <property type="entry name" value="CBD_IV"/>
    <property type="match status" value="1"/>
</dbReference>
<dbReference type="PROSITE" id="PS51175">
    <property type="entry name" value="CBM6"/>
    <property type="match status" value="1"/>
</dbReference>
<dbReference type="Gene3D" id="3.40.50.1700">
    <property type="entry name" value="Glycoside hydrolase family 3 C-terminal domain"/>
    <property type="match status" value="1"/>
</dbReference>
<keyword evidence="9" id="KW-1185">Reference proteome</keyword>
<evidence type="ECO:0000256" key="5">
    <source>
        <dbReference type="ARBA" id="ARBA00074219"/>
    </source>
</evidence>
<dbReference type="OrthoDB" id="3187421at2"/>
<dbReference type="Gene3D" id="3.20.20.300">
    <property type="entry name" value="Glycoside hydrolase, family 3, N-terminal domain"/>
    <property type="match status" value="1"/>
</dbReference>
<dbReference type="InterPro" id="IPR001764">
    <property type="entry name" value="Glyco_hydro_3_N"/>
</dbReference>
<dbReference type="Gene3D" id="2.60.120.380">
    <property type="match status" value="1"/>
</dbReference>
<dbReference type="PRINTS" id="PR00133">
    <property type="entry name" value="GLHYDRLASE3"/>
</dbReference>
<dbReference type="SUPFAM" id="SSF51445">
    <property type="entry name" value="(Trans)glycosidases"/>
    <property type="match status" value="1"/>
</dbReference>
<dbReference type="GO" id="GO:0031222">
    <property type="term" value="P:arabinan catabolic process"/>
    <property type="evidence" value="ECO:0007669"/>
    <property type="project" value="TreeGrafter"/>
</dbReference>
<dbReference type="Pfam" id="PF03422">
    <property type="entry name" value="CBM_6"/>
    <property type="match status" value="1"/>
</dbReference>
<feature type="region of interest" description="Disordered" evidence="6">
    <location>
        <begin position="1"/>
        <end position="22"/>
    </location>
</feature>
<dbReference type="Proteomes" id="UP000250462">
    <property type="component" value="Unassembled WGS sequence"/>
</dbReference>
<dbReference type="InterPro" id="IPR006584">
    <property type="entry name" value="Cellulose-bd_IV"/>
</dbReference>
<feature type="domain" description="CBM6" evidence="7">
    <location>
        <begin position="898"/>
        <end position="1019"/>
    </location>
</feature>
<evidence type="ECO:0000259" key="7">
    <source>
        <dbReference type="PROSITE" id="PS51175"/>
    </source>
</evidence>
<gene>
    <name evidence="8" type="ORF">DPM12_06470</name>
</gene>
<protein>
    <recommendedName>
        <fullName evidence="5">Exo-alpha-(1-&gt;6)-L-arabinopyranosidase</fullName>
    </recommendedName>
</protein>
<proteinExistence type="inferred from homology"/>